<dbReference type="SUPFAM" id="SSF52047">
    <property type="entry name" value="RNI-like"/>
    <property type="match status" value="2"/>
</dbReference>
<keyword evidence="4" id="KW-1185">Reference proteome</keyword>
<dbReference type="AlphaFoldDB" id="A0A200PQX0"/>
<name>A0A200PQX0_MACCD</name>
<feature type="coiled-coil region" evidence="1">
    <location>
        <begin position="200"/>
        <end position="227"/>
    </location>
</feature>
<proteinExistence type="predicted"/>
<dbReference type="InParanoid" id="A0A200PQX0"/>
<dbReference type="SMART" id="SM00367">
    <property type="entry name" value="LRR_CC"/>
    <property type="match status" value="8"/>
</dbReference>
<sequence length="625" mass="71234">MDDLTRLCLPSTTTTNNVRSLKIDCGRLDDLSFDHVLQNSLHDLYLYDCQNFSIQLFLEIGRRCRDLRCLYLNEIKVFDMSALKELLSGCSKLESLSLCFVSRLPHSITIRNNELEQVREIIQSRGIEDEESLRKLQLNETNEFDQVLSWAPKQLRNLLIECKLNTEVLQPNMLPNLQKLCLTVSRISDTLVNTITTSLLQLMHLDLKDISEEIDDVENDLSNLGLQRINENGRLKYISLLRVGCNYFKNVNDKGVIQMGDKWSSLETVSLGGFRCVTHEGFKFIFSKCRGLKKLRIWKGRTLIDDEQVPSDAPTTLTNICLRYFSNLKDSVFGYLATNKNLRVLNLRHCKNLRDSGMKALSNLHKLEILSLDHTNISDTGIYLLGSVVRSSLTTLSVRGCTRLTDSCLISIVGGSSGRALRNLDLSGLPKLSILGIKFLAENAVSLIELRLRSCVGIGDDSIQALAETQFDEGGGWVGRRLKLLDVSYCNLTESWFQWFTVAYFPQLRWLGIYHHNNYSGHGYLERGLIDLKNKRPLLQIACRHPHSLEAGSEIDSQELGISKWDSTDGDGMQWHDREEIGEEQDSYCDGTDDNDGDVMELHDRKEFKDFYVEFLDDPSMLYLD</sequence>
<dbReference type="GO" id="GO:0019005">
    <property type="term" value="C:SCF ubiquitin ligase complex"/>
    <property type="evidence" value="ECO:0007669"/>
    <property type="project" value="TreeGrafter"/>
</dbReference>
<dbReference type="InterPro" id="IPR057207">
    <property type="entry name" value="FBXL15_LRR"/>
</dbReference>
<keyword evidence="1" id="KW-0175">Coiled coil</keyword>
<dbReference type="STRING" id="56857.A0A200PQX0"/>
<evidence type="ECO:0000256" key="1">
    <source>
        <dbReference type="SAM" id="Coils"/>
    </source>
</evidence>
<dbReference type="Proteomes" id="UP000195402">
    <property type="component" value="Unassembled WGS sequence"/>
</dbReference>
<dbReference type="Pfam" id="PF25372">
    <property type="entry name" value="DUF7885"/>
    <property type="match status" value="1"/>
</dbReference>
<comment type="caution">
    <text evidence="3">The sequence shown here is derived from an EMBL/GenBank/DDBJ whole genome shotgun (WGS) entry which is preliminary data.</text>
</comment>
<evidence type="ECO:0000313" key="4">
    <source>
        <dbReference type="Proteomes" id="UP000195402"/>
    </source>
</evidence>
<reference evidence="3 4" key="1">
    <citation type="journal article" date="2017" name="Mol. Plant">
        <title>The Genome of Medicinal Plant Macleaya cordata Provides New Insights into Benzylisoquinoline Alkaloids Metabolism.</title>
        <authorList>
            <person name="Liu X."/>
            <person name="Liu Y."/>
            <person name="Huang P."/>
            <person name="Ma Y."/>
            <person name="Qing Z."/>
            <person name="Tang Q."/>
            <person name="Cao H."/>
            <person name="Cheng P."/>
            <person name="Zheng Y."/>
            <person name="Yuan Z."/>
            <person name="Zhou Y."/>
            <person name="Liu J."/>
            <person name="Tang Z."/>
            <person name="Zhuo Y."/>
            <person name="Zhang Y."/>
            <person name="Yu L."/>
            <person name="Huang J."/>
            <person name="Yang P."/>
            <person name="Peng Q."/>
            <person name="Zhang J."/>
            <person name="Jiang W."/>
            <person name="Zhang Z."/>
            <person name="Lin K."/>
            <person name="Ro D.K."/>
            <person name="Chen X."/>
            <person name="Xiong X."/>
            <person name="Shang Y."/>
            <person name="Huang S."/>
            <person name="Zeng J."/>
        </authorList>
    </citation>
    <scope>NUCLEOTIDE SEQUENCE [LARGE SCALE GENOMIC DNA]</scope>
    <source>
        <strain evidence="4">cv. BLH2017</strain>
        <tissue evidence="3">Root</tissue>
    </source>
</reference>
<dbReference type="EMBL" id="MVGT01004289">
    <property type="protein sequence ID" value="OVA00621.1"/>
    <property type="molecule type" value="Genomic_DNA"/>
</dbReference>
<dbReference type="InterPro" id="IPR006553">
    <property type="entry name" value="Leu-rich_rpt_Cys-con_subtyp"/>
</dbReference>
<dbReference type="InterPro" id="IPR032675">
    <property type="entry name" value="LRR_dom_sf"/>
</dbReference>
<evidence type="ECO:0000313" key="3">
    <source>
        <dbReference type="EMBL" id="OVA00621.1"/>
    </source>
</evidence>
<accession>A0A200PQX0</accession>
<dbReference type="Gene3D" id="3.80.10.10">
    <property type="entry name" value="Ribonuclease Inhibitor"/>
    <property type="match status" value="2"/>
</dbReference>
<dbReference type="PANTHER" id="PTHR13318">
    <property type="entry name" value="PARTNER OF PAIRED, ISOFORM B-RELATED"/>
    <property type="match status" value="1"/>
</dbReference>
<protein>
    <submittedName>
        <fullName evidence="3">Leucine-rich repeat</fullName>
    </submittedName>
</protein>
<feature type="domain" description="F-box/LRR-repeat protein 15-like leucin rich repeat" evidence="2">
    <location>
        <begin position="16"/>
        <end position="515"/>
    </location>
</feature>
<dbReference type="OMA" id="FRCVTHE"/>
<evidence type="ECO:0000259" key="2">
    <source>
        <dbReference type="Pfam" id="PF25372"/>
    </source>
</evidence>
<gene>
    <name evidence="3" type="ORF">BVC80_9085g30</name>
</gene>
<organism evidence="3 4">
    <name type="scientific">Macleaya cordata</name>
    <name type="common">Five-seeded plume-poppy</name>
    <name type="synonym">Bocconia cordata</name>
    <dbReference type="NCBI Taxonomy" id="56857"/>
    <lineage>
        <taxon>Eukaryota</taxon>
        <taxon>Viridiplantae</taxon>
        <taxon>Streptophyta</taxon>
        <taxon>Embryophyta</taxon>
        <taxon>Tracheophyta</taxon>
        <taxon>Spermatophyta</taxon>
        <taxon>Magnoliopsida</taxon>
        <taxon>Ranunculales</taxon>
        <taxon>Papaveraceae</taxon>
        <taxon>Papaveroideae</taxon>
        <taxon>Macleaya</taxon>
    </lineage>
</organism>
<dbReference type="GO" id="GO:0031146">
    <property type="term" value="P:SCF-dependent proteasomal ubiquitin-dependent protein catabolic process"/>
    <property type="evidence" value="ECO:0007669"/>
    <property type="project" value="TreeGrafter"/>
</dbReference>
<dbReference type="OrthoDB" id="2585512at2759"/>